<dbReference type="SUPFAM" id="SSF53920">
    <property type="entry name" value="Fe-only hydrogenase"/>
    <property type="match status" value="1"/>
</dbReference>
<feature type="domain" description="4Fe-4S ferredoxin-type" evidence="4">
    <location>
        <begin position="122"/>
        <end position="151"/>
    </location>
</feature>
<keyword evidence="6" id="KW-1185">Reference proteome</keyword>
<dbReference type="Gene3D" id="3.30.70.20">
    <property type="match status" value="2"/>
</dbReference>
<dbReference type="PROSITE" id="PS00198">
    <property type="entry name" value="4FE4S_FER_1"/>
    <property type="match status" value="1"/>
</dbReference>
<proteinExistence type="predicted"/>
<evidence type="ECO:0000313" key="5">
    <source>
        <dbReference type="EMBL" id="MBN4068523.1"/>
    </source>
</evidence>
<dbReference type="InterPro" id="IPR017896">
    <property type="entry name" value="4Fe4S_Fe-S-bd"/>
</dbReference>
<dbReference type="Proteomes" id="UP000717534">
    <property type="component" value="Unassembled WGS sequence"/>
</dbReference>
<evidence type="ECO:0000256" key="2">
    <source>
        <dbReference type="ARBA" id="ARBA00023004"/>
    </source>
</evidence>
<evidence type="ECO:0000259" key="4">
    <source>
        <dbReference type="PROSITE" id="PS51379"/>
    </source>
</evidence>
<dbReference type="SUPFAM" id="SSF54862">
    <property type="entry name" value="4Fe-4S ferredoxins"/>
    <property type="match status" value="2"/>
</dbReference>
<dbReference type="InterPro" id="IPR009016">
    <property type="entry name" value="Fe_hydrogenase"/>
</dbReference>
<evidence type="ECO:0000256" key="1">
    <source>
        <dbReference type="ARBA" id="ARBA00022723"/>
    </source>
</evidence>
<dbReference type="EMBL" id="JAFITO010000021">
    <property type="protein sequence ID" value="MBN4068523.1"/>
    <property type="molecule type" value="Genomic_DNA"/>
</dbReference>
<reference evidence="5 6" key="1">
    <citation type="submission" date="2021-02" db="EMBL/GenBank/DDBJ databases">
        <title>Activity-based single-cell genomes from oceanic crustal fluid captures similar information to metagenomic and metatranscriptomic surveys with orders of magnitude less sampling.</title>
        <authorList>
            <person name="D'Angelo T.S."/>
            <person name="Orcutt B.N."/>
        </authorList>
    </citation>
    <scope>NUCLEOTIDE SEQUENCE [LARGE SCALE GENOMIC DNA]</scope>
    <source>
        <strain evidence="5">AH-315-G02</strain>
    </source>
</reference>
<name>A0ABS3AUT4_9BACT</name>
<dbReference type="InterPro" id="IPR017900">
    <property type="entry name" value="4Fe4S_Fe_S_CS"/>
</dbReference>
<organism evidence="5 6">
    <name type="scientific">Desulfotalea psychrophila</name>
    <dbReference type="NCBI Taxonomy" id="84980"/>
    <lineage>
        <taxon>Bacteria</taxon>
        <taxon>Pseudomonadati</taxon>
        <taxon>Thermodesulfobacteriota</taxon>
        <taxon>Desulfobulbia</taxon>
        <taxon>Desulfobulbales</taxon>
        <taxon>Desulfocapsaceae</taxon>
        <taxon>Desulfotalea</taxon>
    </lineage>
</organism>
<comment type="caution">
    <text evidence="5">The sequence shown here is derived from an EMBL/GenBank/DDBJ whole genome shotgun (WGS) entry which is preliminary data.</text>
</comment>
<dbReference type="InterPro" id="IPR004108">
    <property type="entry name" value="Fe_hydrogenase_lsu_C"/>
</dbReference>
<keyword evidence="2" id="KW-0408">Iron</keyword>
<evidence type="ECO:0000256" key="3">
    <source>
        <dbReference type="ARBA" id="ARBA00023014"/>
    </source>
</evidence>
<dbReference type="InterPro" id="IPR050340">
    <property type="entry name" value="Cytosolic_Fe-S_CAF"/>
</dbReference>
<gene>
    <name evidence="5" type="ORF">JYU06_03260</name>
</gene>
<dbReference type="Gene3D" id="3.40.950.10">
    <property type="entry name" value="Fe-only Hydrogenase (Larger Subunit), Chain L, domain 3"/>
    <property type="match status" value="1"/>
</dbReference>
<feature type="domain" description="4Fe-4S ferredoxin-type" evidence="4">
    <location>
        <begin position="168"/>
        <end position="197"/>
    </location>
</feature>
<dbReference type="Pfam" id="PF12838">
    <property type="entry name" value="Fer4_7"/>
    <property type="match status" value="1"/>
</dbReference>
<dbReference type="PROSITE" id="PS51379">
    <property type="entry name" value="4FE4S_FER_2"/>
    <property type="match status" value="2"/>
</dbReference>
<sequence length="465" mass="49875">MNPSSTITKIRRDIYTKVANWAQEQPLPIEITDEDIKTLASQLVPSAYYEGRYSPEQELVITEQRVRLTMNKGSGKVINAITEACNSCMFGKNKYFITALCQNCTGQLCRNNCPKNTISIVNNLAVIGDACIGCGKCAQNCPYGAILAVERPCEKSCGVGAVKFDECNKIIIDEESCVSCGTCLAACPLGAIDDSTQIVDTIQAIRTQGLPVIALPAPALAGQFGPKVTPAHFKAALLKLGFNEVVEVALGADIVAQQEMEEIVERYGEKIMTNSCCPSYLMAIKNKLPKLASAVSHTRSPMRVTGQLVRDKHKGKVITVFIGPCSAKKEEISWGDEIDIVLTFEEMVAIFKASGIDPAKETPVEMNDATNIGRMFAHSGGVVGAVAKLLDLEKYPVKIVYPTTLKGSLRTLKLEAGKAAKGDGFTIVEGMACPAGCISGSGTIVAVNTSNRALTKYINDGCNEK</sequence>
<protein>
    <submittedName>
        <fullName evidence="5">4Fe-4S binding protein</fullName>
    </submittedName>
</protein>
<evidence type="ECO:0000313" key="6">
    <source>
        <dbReference type="Proteomes" id="UP000717534"/>
    </source>
</evidence>
<dbReference type="Pfam" id="PF02906">
    <property type="entry name" value="Fe_hyd_lg_C"/>
    <property type="match status" value="1"/>
</dbReference>
<dbReference type="PANTHER" id="PTHR11615">
    <property type="entry name" value="NITRATE, FORMATE, IRON DEHYDROGENASE"/>
    <property type="match status" value="1"/>
</dbReference>
<accession>A0ABS3AUT4</accession>
<keyword evidence="3" id="KW-0411">Iron-sulfur</keyword>
<keyword evidence="1" id="KW-0479">Metal-binding</keyword>